<dbReference type="EMBL" id="QBMC01000024">
    <property type="protein sequence ID" value="PZO20935.1"/>
    <property type="molecule type" value="Genomic_DNA"/>
</dbReference>
<name>A0A2W4WEV1_9CYAN</name>
<dbReference type="Proteomes" id="UP000249354">
    <property type="component" value="Unassembled WGS sequence"/>
</dbReference>
<evidence type="ECO:0000313" key="1">
    <source>
        <dbReference type="EMBL" id="PZO20935.1"/>
    </source>
</evidence>
<sequence length="214" mass="24445">MREVVAVEIAHKEARLVRFVDSQGTVFSWAQIARALVEDRDFCDRWNQTWADLPFDFEWKPVPIHPYTAQTHPFFAIAFPAQFRPANPHDFNQHLSALGPEELTATFDNFSGDARLLVPKNVGEFGHIGAFCRTASGEMGRSLWQQVGEICLEAILQEKTVWCNTHGHGVPWLHVRFDSRLKYSAFPPRGNITANAQAIWYQIYEDAKVRSLDC</sequence>
<evidence type="ECO:0000313" key="2">
    <source>
        <dbReference type="Proteomes" id="UP000249354"/>
    </source>
</evidence>
<accession>A0A2W4WEV1</accession>
<reference evidence="1 2" key="2">
    <citation type="submission" date="2018-06" db="EMBL/GenBank/DDBJ databases">
        <title>Metagenomic assembly of (sub)arctic Cyanobacteria and their associated microbiome from non-axenic cultures.</title>
        <authorList>
            <person name="Baurain D."/>
        </authorList>
    </citation>
    <scope>NUCLEOTIDE SEQUENCE [LARGE SCALE GENOMIC DNA]</scope>
    <source>
        <strain evidence="1">ULC129bin1</strain>
    </source>
</reference>
<gene>
    <name evidence="1" type="ORF">DCF25_05660</name>
</gene>
<organism evidence="1 2">
    <name type="scientific">Leptolyngbya foveolarum</name>
    <dbReference type="NCBI Taxonomy" id="47253"/>
    <lineage>
        <taxon>Bacteria</taxon>
        <taxon>Bacillati</taxon>
        <taxon>Cyanobacteriota</taxon>
        <taxon>Cyanophyceae</taxon>
        <taxon>Leptolyngbyales</taxon>
        <taxon>Leptolyngbyaceae</taxon>
        <taxon>Leptolyngbya group</taxon>
        <taxon>Leptolyngbya</taxon>
    </lineage>
</organism>
<reference evidence="2" key="1">
    <citation type="submission" date="2018-04" db="EMBL/GenBank/DDBJ databases">
        <authorList>
            <person name="Cornet L."/>
        </authorList>
    </citation>
    <scope>NUCLEOTIDE SEQUENCE [LARGE SCALE GENOMIC DNA]</scope>
</reference>
<dbReference type="AlphaFoldDB" id="A0A2W4WEV1"/>
<dbReference type="Pfam" id="PF22086">
    <property type="entry name" value="DUF6940"/>
    <property type="match status" value="1"/>
</dbReference>
<dbReference type="InterPro" id="IPR054220">
    <property type="entry name" value="DUF6940"/>
</dbReference>
<protein>
    <submittedName>
        <fullName evidence="1">Uncharacterized protein</fullName>
    </submittedName>
</protein>
<proteinExistence type="predicted"/>
<comment type="caution">
    <text evidence="1">The sequence shown here is derived from an EMBL/GenBank/DDBJ whole genome shotgun (WGS) entry which is preliminary data.</text>
</comment>